<dbReference type="Pfam" id="PF09459">
    <property type="entry name" value="EB_dh"/>
    <property type="match status" value="1"/>
</dbReference>
<feature type="domain" description="Cytochrome c-552/DMSO reductase-like haem-binding" evidence="8">
    <location>
        <begin position="43"/>
        <end position="340"/>
    </location>
</feature>
<name>A0A1S6HT03_9GAMM</name>
<dbReference type="InterPro" id="IPR019020">
    <property type="entry name" value="Cyt-c552/DMSO_Rdtase_haem-bd"/>
</dbReference>
<protein>
    <submittedName>
        <fullName evidence="9">Ethylbenzene dehydrogenase</fullName>
    </submittedName>
</protein>
<keyword evidence="7" id="KW-0732">Signal</keyword>
<evidence type="ECO:0000256" key="5">
    <source>
        <dbReference type="ARBA" id="ARBA00023004"/>
    </source>
</evidence>
<dbReference type="GO" id="GO:0046872">
    <property type="term" value="F:metal ion binding"/>
    <property type="evidence" value="ECO:0007669"/>
    <property type="project" value="UniProtKB-KW"/>
</dbReference>
<dbReference type="STRING" id="225848.Sps_03507"/>
<reference evidence="9 10" key="1">
    <citation type="submission" date="2016-03" db="EMBL/GenBank/DDBJ databases">
        <title>Complete genome sequence of Shewanella psychrophila WP2, a deep sea bacterium isolated from west Pacific sediment.</title>
        <authorList>
            <person name="Xu G."/>
            <person name="Jian H."/>
        </authorList>
    </citation>
    <scope>NUCLEOTIDE SEQUENCE [LARGE SCALE GENOMIC DNA]</scope>
    <source>
        <strain evidence="9 10">WP2</strain>
    </source>
</reference>
<evidence type="ECO:0000256" key="7">
    <source>
        <dbReference type="SAM" id="SignalP"/>
    </source>
</evidence>
<dbReference type="KEGG" id="spsw:Sps_03507"/>
<proteinExistence type="predicted"/>
<keyword evidence="1" id="KW-0813">Transport</keyword>
<dbReference type="SUPFAM" id="SSF49344">
    <property type="entry name" value="CBD9-like"/>
    <property type="match status" value="1"/>
</dbReference>
<feature type="region of interest" description="Disordered" evidence="6">
    <location>
        <begin position="204"/>
        <end position="229"/>
    </location>
</feature>
<keyword evidence="3" id="KW-0479">Metal-binding</keyword>
<dbReference type="AlphaFoldDB" id="A0A1S6HT03"/>
<evidence type="ECO:0000256" key="6">
    <source>
        <dbReference type="SAM" id="MobiDB-lite"/>
    </source>
</evidence>
<evidence type="ECO:0000256" key="3">
    <source>
        <dbReference type="ARBA" id="ARBA00022723"/>
    </source>
</evidence>
<evidence type="ECO:0000313" key="10">
    <source>
        <dbReference type="Proteomes" id="UP000189545"/>
    </source>
</evidence>
<dbReference type="CDD" id="cd09625">
    <property type="entry name" value="DOMON_like_cytochrome"/>
    <property type="match status" value="1"/>
</dbReference>
<dbReference type="EMBL" id="CP014782">
    <property type="protein sequence ID" value="AQS38634.1"/>
    <property type="molecule type" value="Genomic_DNA"/>
</dbReference>
<evidence type="ECO:0000313" key="9">
    <source>
        <dbReference type="EMBL" id="AQS38634.1"/>
    </source>
</evidence>
<feature type="chain" id="PRO_5013317840" evidence="7">
    <location>
        <begin position="23"/>
        <end position="347"/>
    </location>
</feature>
<organism evidence="9 10">
    <name type="scientific">Shewanella psychrophila</name>
    <dbReference type="NCBI Taxonomy" id="225848"/>
    <lineage>
        <taxon>Bacteria</taxon>
        <taxon>Pseudomonadati</taxon>
        <taxon>Pseudomonadota</taxon>
        <taxon>Gammaproteobacteria</taxon>
        <taxon>Alteromonadales</taxon>
        <taxon>Shewanellaceae</taxon>
        <taxon>Shewanella</taxon>
    </lineage>
</organism>
<dbReference type="RefSeq" id="WP_077753650.1">
    <property type="nucleotide sequence ID" value="NZ_CP014782.1"/>
</dbReference>
<dbReference type="OrthoDB" id="5337932at2"/>
<sequence length="347" mass="39271">MNNTSTLIKAIGFSIWASNACAAAMILESKPIAESIKLDGLQESVWDRAKVLNVEVNETPYKPSNGYDGISETQVEVRSVYDAKHIYFLLRYADPTKSLARFPWVKQEDGSWKQMIKKDQTGHDNTYYEDKVALIWNINQRGFAKKGCAKSCHLPEDGLLDGINDTSAGRHYTNPGETLDMWHWKSARTNVVFNMDDQYINSDRSESKSWGRHGDTNTGGGYKNNRNADKTGPAYMNTLSSNEHKYWILDSMQTKFVDTFKPGDVIGGVVAKAYTGSRADITAKGDWKDGYWTLEIKRLLITTGEKANEQDVQFTDLSKSYAFGLTIFDNSQINHLFHKRAIKLKFK</sequence>
<keyword evidence="2" id="KW-0349">Heme</keyword>
<gene>
    <name evidence="9" type="ORF">Sps_03507</name>
</gene>
<feature type="compositionally biased region" description="Basic and acidic residues" evidence="6">
    <location>
        <begin position="204"/>
        <end position="215"/>
    </location>
</feature>
<evidence type="ECO:0000256" key="2">
    <source>
        <dbReference type="ARBA" id="ARBA00022617"/>
    </source>
</evidence>
<keyword evidence="5" id="KW-0408">Iron</keyword>
<dbReference type="SMART" id="SM00887">
    <property type="entry name" value="EB_dh"/>
    <property type="match status" value="1"/>
</dbReference>
<evidence type="ECO:0000259" key="8">
    <source>
        <dbReference type="SMART" id="SM00887"/>
    </source>
</evidence>
<dbReference type="Gene3D" id="2.60.40.1190">
    <property type="match status" value="1"/>
</dbReference>
<evidence type="ECO:0000256" key="1">
    <source>
        <dbReference type="ARBA" id="ARBA00022448"/>
    </source>
</evidence>
<evidence type="ECO:0000256" key="4">
    <source>
        <dbReference type="ARBA" id="ARBA00022982"/>
    </source>
</evidence>
<accession>A0A1S6HT03</accession>
<dbReference type="Proteomes" id="UP000189545">
    <property type="component" value="Chromosome"/>
</dbReference>
<feature type="signal peptide" evidence="7">
    <location>
        <begin position="1"/>
        <end position="22"/>
    </location>
</feature>
<dbReference type="GO" id="GO:0020037">
    <property type="term" value="F:heme binding"/>
    <property type="evidence" value="ECO:0007669"/>
    <property type="project" value="InterPro"/>
</dbReference>
<keyword evidence="10" id="KW-1185">Reference proteome</keyword>
<keyword evidence="4" id="KW-0249">Electron transport</keyword>